<evidence type="ECO:0000313" key="5">
    <source>
        <dbReference type="Proteomes" id="UP000593737"/>
    </source>
</evidence>
<dbReference type="Gene3D" id="3.40.50.300">
    <property type="entry name" value="P-loop containing nucleotide triphosphate hydrolases"/>
    <property type="match status" value="1"/>
</dbReference>
<evidence type="ECO:0000256" key="2">
    <source>
        <dbReference type="SAM" id="Phobius"/>
    </source>
</evidence>
<keyword evidence="2" id="KW-0812">Transmembrane</keyword>
<dbReference type="InterPro" id="IPR008900">
    <property type="entry name" value="Zot_N"/>
</dbReference>
<dbReference type="InterPro" id="IPR027417">
    <property type="entry name" value="P-loop_NTPase"/>
</dbReference>
<sequence length="382" mass="42075">MITLLEGTPGSGKSYYAVADYLLPWLRAGRRLYVAVDGFYLDRLALFEGRPLPELQKQITLWTERTAIPSLLLSIEPGSAVCLDEAQMIFRAKEKVPGDILRWLETHRHYGVDLLLMAQDYRQLTSGVTRLVESTIKFRRMERFGMRRRFQGFVRGNPEETEVIRTLIGRYDPTIYAYYSSYATGGITEERRMKTIMSSPLLIIGLIGLIGALGFIGWGTWFSGTKPSAAQLPAPPSDATALSLGRVEHLVSSDAPTPSLSATTATMPTQERLRIEGGIVMNGKAYWVDAQGRILTAGQIAALVGAPVTEQIVNGAPSLVSDRIVWGGEGSPPVMPQLLARQPLDEVAAETSPLFNEQENKPDVKCIGVDNEERECDGSSRD</sequence>
<dbReference type="AlphaFoldDB" id="A0A7S8FAG9"/>
<keyword evidence="2" id="KW-0472">Membrane</keyword>
<feature type="domain" description="Zona occludens toxin N-terminal" evidence="3">
    <location>
        <begin position="1"/>
        <end position="185"/>
    </location>
</feature>
<dbReference type="Proteomes" id="UP000593737">
    <property type="component" value="Chromosome"/>
</dbReference>
<name>A0A7S8FAG9_9BACT</name>
<protein>
    <recommendedName>
        <fullName evidence="3">Zona occludens toxin N-terminal domain-containing protein</fullName>
    </recommendedName>
</protein>
<evidence type="ECO:0000313" key="4">
    <source>
        <dbReference type="EMBL" id="QPD02258.1"/>
    </source>
</evidence>
<feature type="region of interest" description="Disordered" evidence="1">
    <location>
        <begin position="352"/>
        <end position="382"/>
    </location>
</feature>
<organism evidence="4 5">
    <name type="scientific">Candidatus Nitrospira kreftii</name>
    <dbReference type="NCBI Taxonomy" id="2652173"/>
    <lineage>
        <taxon>Bacteria</taxon>
        <taxon>Pseudomonadati</taxon>
        <taxon>Nitrospirota</taxon>
        <taxon>Nitrospiria</taxon>
        <taxon>Nitrospirales</taxon>
        <taxon>Nitrospiraceae</taxon>
        <taxon>Nitrospira</taxon>
    </lineage>
</organism>
<evidence type="ECO:0000259" key="3">
    <source>
        <dbReference type="Pfam" id="PF05707"/>
    </source>
</evidence>
<dbReference type="SUPFAM" id="SSF52540">
    <property type="entry name" value="P-loop containing nucleoside triphosphate hydrolases"/>
    <property type="match status" value="1"/>
</dbReference>
<evidence type="ECO:0000256" key="1">
    <source>
        <dbReference type="SAM" id="MobiDB-lite"/>
    </source>
</evidence>
<dbReference type="EMBL" id="CP047423">
    <property type="protein sequence ID" value="QPD02258.1"/>
    <property type="molecule type" value="Genomic_DNA"/>
</dbReference>
<feature type="transmembrane region" description="Helical" evidence="2">
    <location>
        <begin position="201"/>
        <end position="221"/>
    </location>
</feature>
<proteinExistence type="predicted"/>
<reference evidence="4 5" key="1">
    <citation type="journal article" date="2020" name="ISME J.">
        <title>Enrichment and physiological characterization of a novel comammox Nitrospira indicates ammonium inhibition of complete nitrification.</title>
        <authorList>
            <person name="Sakoula D."/>
            <person name="Koch H."/>
            <person name="Frank J."/>
            <person name="Jetten M.S.M."/>
            <person name="van Kessel M.A.H.J."/>
            <person name="Lucker S."/>
        </authorList>
    </citation>
    <scope>NUCLEOTIDE SEQUENCE [LARGE SCALE GENOMIC DNA]</scope>
    <source>
        <strain evidence="4">Comreactor17</strain>
    </source>
</reference>
<gene>
    <name evidence="4" type="ORF">Nkreftii_000032</name>
</gene>
<dbReference type="Pfam" id="PF05707">
    <property type="entry name" value="Zot"/>
    <property type="match status" value="1"/>
</dbReference>
<dbReference type="KEGG" id="nkf:Nkreftii_000032"/>
<accession>A0A7S8FAG9</accession>
<keyword evidence="2" id="KW-1133">Transmembrane helix</keyword>